<gene>
    <name evidence="1" type="ORF">CR513_38333</name>
</gene>
<sequence>MKYHVVLMEAGYILLGHPWQFDQMVIHNRYTNYFSFVYYEEKITLAPLSPKQVFEDQIKMRKEISFFARGSKIKKAFFSNHSMFLLLHKETCLNSKIDPSSFPTYVISLLPDFENVFLNEELSTTLILSWAALPNKPTYKSNLDETKEIQNQVYDLFSKGYVRERMSPYVVFVL</sequence>
<protein>
    <submittedName>
        <fullName evidence="1">Uncharacterized protein</fullName>
    </submittedName>
</protein>
<feature type="non-terminal residue" evidence="1">
    <location>
        <position position="1"/>
    </location>
</feature>
<reference evidence="1" key="1">
    <citation type="submission" date="2018-05" db="EMBL/GenBank/DDBJ databases">
        <title>Draft genome of Mucuna pruriens seed.</title>
        <authorList>
            <person name="Nnadi N.E."/>
            <person name="Vos R."/>
            <person name="Hasami M.H."/>
            <person name="Devisetty U.K."/>
            <person name="Aguiy J.C."/>
        </authorList>
    </citation>
    <scope>NUCLEOTIDE SEQUENCE [LARGE SCALE GENOMIC DNA]</scope>
    <source>
        <strain evidence="1">JCA_2017</strain>
    </source>
</reference>
<proteinExistence type="predicted"/>
<organism evidence="1 2">
    <name type="scientific">Mucuna pruriens</name>
    <name type="common">Velvet bean</name>
    <name type="synonym">Dolichos pruriens</name>
    <dbReference type="NCBI Taxonomy" id="157652"/>
    <lineage>
        <taxon>Eukaryota</taxon>
        <taxon>Viridiplantae</taxon>
        <taxon>Streptophyta</taxon>
        <taxon>Embryophyta</taxon>
        <taxon>Tracheophyta</taxon>
        <taxon>Spermatophyta</taxon>
        <taxon>Magnoliopsida</taxon>
        <taxon>eudicotyledons</taxon>
        <taxon>Gunneridae</taxon>
        <taxon>Pentapetalae</taxon>
        <taxon>rosids</taxon>
        <taxon>fabids</taxon>
        <taxon>Fabales</taxon>
        <taxon>Fabaceae</taxon>
        <taxon>Papilionoideae</taxon>
        <taxon>50 kb inversion clade</taxon>
        <taxon>NPAAA clade</taxon>
        <taxon>indigoferoid/millettioid clade</taxon>
        <taxon>Phaseoleae</taxon>
        <taxon>Mucuna</taxon>
    </lineage>
</organism>
<dbReference type="PANTHER" id="PTHR35046">
    <property type="entry name" value="ZINC KNUCKLE (CCHC-TYPE) FAMILY PROTEIN"/>
    <property type="match status" value="1"/>
</dbReference>
<name>A0A371FRW3_MUCPR</name>
<dbReference type="EMBL" id="QJKJ01008029">
    <property type="protein sequence ID" value="RDX81038.1"/>
    <property type="molecule type" value="Genomic_DNA"/>
</dbReference>
<dbReference type="AlphaFoldDB" id="A0A371FRW3"/>
<accession>A0A371FRW3</accession>
<dbReference type="Proteomes" id="UP000257109">
    <property type="component" value="Unassembled WGS sequence"/>
</dbReference>
<dbReference type="PANTHER" id="PTHR35046:SF9">
    <property type="entry name" value="RNA-DIRECTED DNA POLYMERASE"/>
    <property type="match status" value="1"/>
</dbReference>
<evidence type="ECO:0000313" key="2">
    <source>
        <dbReference type="Proteomes" id="UP000257109"/>
    </source>
</evidence>
<comment type="caution">
    <text evidence="1">The sequence shown here is derived from an EMBL/GenBank/DDBJ whole genome shotgun (WGS) entry which is preliminary data.</text>
</comment>
<keyword evidence="2" id="KW-1185">Reference proteome</keyword>
<evidence type="ECO:0000313" key="1">
    <source>
        <dbReference type="EMBL" id="RDX81038.1"/>
    </source>
</evidence>
<dbReference type="OrthoDB" id="1747743at2759"/>